<protein>
    <recommendedName>
        <fullName evidence="1">HTH-type transcriptional regulator Rgg C-terminal domain-containing protein</fullName>
    </recommendedName>
</protein>
<evidence type="ECO:0000259" key="1">
    <source>
        <dbReference type="Pfam" id="PF21259"/>
    </source>
</evidence>
<dbReference type="EMBL" id="JAFLWI010000009">
    <property type="protein sequence ID" value="MBO0482222.1"/>
    <property type="molecule type" value="Genomic_DNA"/>
</dbReference>
<dbReference type="Pfam" id="PF21259">
    <property type="entry name" value="Rgg_C"/>
    <property type="match status" value="1"/>
</dbReference>
<dbReference type="PANTHER" id="PTHR37038">
    <property type="entry name" value="TRANSCRIPTIONAL REGULATOR-RELATED"/>
    <property type="match status" value="1"/>
</dbReference>
<dbReference type="InterPro" id="IPR053163">
    <property type="entry name" value="HTH-type_regulator_Rgg"/>
</dbReference>
<gene>
    <name evidence="2" type="ORF">JZO71_07810</name>
</gene>
<dbReference type="RefSeq" id="WP_206898943.1">
    <property type="nucleotide sequence ID" value="NZ_JAFLWI010000009.1"/>
</dbReference>
<keyword evidence="3" id="KW-1185">Reference proteome</keyword>
<dbReference type="NCBIfam" id="TIGR01716">
    <property type="entry name" value="RGG_Cterm"/>
    <property type="match status" value="1"/>
</dbReference>
<sequence length="238" mass="28673">MNIKLPEFMFYLQNNKITLKEATAKNFVEILYKNSTPKKIEEFRNQLLSLFKQTNDEYYFILLIQFNMLLAKEKDVLNLEVFEKEIRYIRDRLFRIETWGYFELTTFNNLMFIFPTDTIKLLFKNSEKKMKLFYKNNFYPSLYTSFLINGCYLSFERKNLDLLSIFLAPLKRLAVKSKNVYEQIYYKIFSTLSPICEENVATIDINKIEGLINIFYLLDNNDKAMELKKFFHSVYAQK</sequence>
<reference evidence="2 3" key="1">
    <citation type="submission" date="2021-03" db="EMBL/GenBank/DDBJ databases">
        <title>Enterococcal diversity collection.</title>
        <authorList>
            <person name="Gilmore M.S."/>
            <person name="Schwartzman J."/>
            <person name="Van Tyne D."/>
            <person name="Martin M."/>
            <person name="Earl A.M."/>
            <person name="Manson A.L."/>
            <person name="Straub T."/>
            <person name="Salamzade R."/>
            <person name="Saavedra J."/>
            <person name="Lebreton F."/>
            <person name="Prichula J."/>
            <person name="Schaufler K."/>
            <person name="Gaca A."/>
            <person name="Sgardioli B."/>
            <person name="Wagenaar J."/>
            <person name="Strong T."/>
        </authorList>
    </citation>
    <scope>NUCLEOTIDE SEQUENCE [LARGE SCALE GENOMIC DNA]</scope>
    <source>
        <strain evidence="2 3">MSG2901</strain>
    </source>
</reference>
<comment type="caution">
    <text evidence="2">The sequence shown here is derived from an EMBL/GenBank/DDBJ whole genome shotgun (WGS) entry which is preliminary data.</text>
</comment>
<feature type="domain" description="HTH-type transcriptional regulator Rgg C-terminal" evidence="1">
    <location>
        <begin position="81"/>
        <end position="226"/>
    </location>
</feature>
<proteinExistence type="predicted"/>
<evidence type="ECO:0000313" key="3">
    <source>
        <dbReference type="Proteomes" id="UP000664832"/>
    </source>
</evidence>
<accession>A0ABS3I0H5</accession>
<dbReference type="InterPro" id="IPR010057">
    <property type="entry name" value="Transcription_activator_Rgg_C"/>
</dbReference>
<organism evidence="2 3">
    <name type="scientific">Candidatus Enterococcus courvalinii</name>
    <dbReference type="NCBI Taxonomy" id="2815329"/>
    <lineage>
        <taxon>Bacteria</taxon>
        <taxon>Bacillati</taxon>
        <taxon>Bacillota</taxon>
        <taxon>Bacilli</taxon>
        <taxon>Lactobacillales</taxon>
        <taxon>Enterococcaceae</taxon>
        <taxon>Enterococcus</taxon>
    </lineage>
</organism>
<name>A0ABS3I0H5_9ENTE</name>
<evidence type="ECO:0000313" key="2">
    <source>
        <dbReference type="EMBL" id="MBO0482222.1"/>
    </source>
</evidence>
<dbReference type="Proteomes" id="UP000664832">
    <property type="component" value="Unassembled WGS sequence"/>
</dbReference>